<proteinExistence type="predicted"/>
<dbReference type="HOGENOM" id="CLU_1207461_0_0_1"/>
<dbReference type="STRING" id="81972.D7KTR5"/>
<dbReference type="Proteomes" id="UP000008694">
    <property type="component" value="Unassembled WGS sequence"/>
</dbReference>
<dbReference type="Gene3D" id="3.40.50.880">
    <property type="match status" value="1"/>
</dbReference>
<dbReference type="EMBL" id="GL348714">
    <property type="protein sequence ID" value="EFH64765.1"/>
    <property type="molecule type" value="Genomic_DNA"/>
</dbReference>
<organism evidence="2">
    <name type="scientific">Arabidopsis lyrata subsp. lyrata</name>
    <name type="common">Lyre-leaved rock-cress</name>
    <dbReference type="NCBI Taxonomy" id="81972"/>
    <lineage>
        <taxon>Eukaryota</taxon>
        <taxon>Viridiplantae</taxon>
        <taxon>Streptophyta</taxon>
        <taxon>Embryophyta</taxon>
        <taxon>Tracheophyta</taxon>
        <taxon>Spermatophyta</taxon>
        <taxon>Magnoliopsida</taxon>
        <taxon>eudicotyledons</taxon>
        <taxon>Gunneridae</taxon>
        <taxon>Pentapetalae</taxon>
        <taxon>rosids</taxon>
        <taxon>malvids</taxon>
        <taxon>Brassicales</taxon>
        <taxon>Brassicaceae</taxon>
        <taxon>Camelineae</taxon>
        <taxon>Arabidopsis</taxon>
    </lineage>
</organism>
<accession>D7KTR5</accession>
<evidence type="ECO:0000313" key="2">
    <source>
        <dbReference type="Proteomes" id="UP000008694"/>
    </source>
</evidence>
<dbReference type="AlphaFoldDB" id="D7KTR5"/>
<reference evidence="2" key="1">
    <citation type="journal article" date="2011" name="Nat. Genet.">
        <title>The Arabidopsis lyrata genome sequence and the basis of rapid genome size change.</title>
        <authorList>
            <person name="Hu T.T."/>
            <person name="Pattyn P."/>
            <person name="Bakker E.G."/>
            <person name="Cao J."/>
            <person name="Cheng J.-F."/>
            <person name="Clark R.M."/>
            <person name="Fahlgren N."/>
            <person name="Fawcett J.A."/>
            <person name="Grimwood J."/>
            <person name="Gundlach H."/>
            <person name="Haberer G."/>
            <person name="Hollister J.D."/>
            <person name="Ossowski S."/>
            <person name="Ottilar R.P."/>
            <person name="Salamov A.A."/>
            <person name="Schneeberger K."/>
            <person name="Spannagl M."/>
            <person name="Wang X."/>
            <person name="Yang L."/>
            <person name="Nasrallah M.E."/>
            <person name="Bergelson J."/>
            <person name="Carrington J.C."/>
            <person name="Gaut B.S."/>
            <person name="Schmutz J."/>
            <person name="Mayer K.F.X."/>
            <person name="Van de Peer Y."/>
            <person name="Grigoriev I.V."/>
            <person name="Nordborg M."/>
            <person name="Weigel D."/>
            <person name="Guo Y.-L."/>
        </authorList>
    </citation>
    <scope>NUCLEOTIDE SEQUENCE [LARGE SCALE GENOMIC DNA]</scope>
    <source>
        <strain evidence="2">cv. MN47</strain>
    </source>
</reference>
<dbReference type="Gramene" id="Al_scaffold_0002_1231">
    <property type="protein sequence ID" value="Al_scaffold_0002_1231"/>
    <property type="gene ID" value="Al_scaffold_0002_1231"/>
</dbReference>
<evidence type="ECO:0000313" key="1">
    <source>
        <dbReference type="EMBL" id="EFH64765.1"/>
    </source>
</evidence>
<sequence length="230" mass="25943">LFDAYLSVLKALLHASVACRKKLEVDWVPACDLEKETAKEVMRHVDYTCMHLLRIQMRIKLLESCSWSSCTWRFWYLAWNESCCHQVCTIREVICLHDAIMQTAQSSNLILNIHASYSCQRFLDSLSFSLLLNFQTILSSSVLNSTQSTNPDPGKLLLSVHRSEPICHRSQLIAASCGELDTVMNQASVHQHLISNGPKNVFVSGTSKKAPNGLADVRYNNGYCNGLYTR</sequence>
<feature type="non-terminal residue" evidence="1">
    <location>
        <position position="1"/>
    </location>
</feature>
<keyword evidence="2" id="KW-1185">Reference proteome</keyword>
<dbReference type="InterPro" id="IPR029062">
    <property type="entry name" value="Class_I_gatase-like"/>
</dbReference>
<gene>
    <name evidence="1" type="ORF">ARALYDRAFT_676081</name>
</gene>
<name>D7KTR5_ARALL</name>
<dbReference type="eggNOG" id="KOG2387">
    <property type="taxonomic scope" value="Eukaryota"/>
</dbReference>
<protein>
    <submittedName>
        <fullName evidence="1">Predicted protein</fullName>
    </submittedName>
</protein>